<organism evidence="9">
    <name type="scientific">Palpitomonas bilix</name>
    <dbReference type="NCBI Taxonomy" id="652834"/>
    <lineage>
        <taxon>Eukaryota</taxon>
        <taxon>Eukaryota incertae sedis</taxon>
    </lineage>
</organism>
<dbReference type="AlphaFoldDB" id="A0A7S3GM48"/>
<comment type="subcellular location">
    <subcellularLocation>
        <location evidence="1">Endoplasmic reticulum membrane</location>
        <topology evidence="1">Multi-pass membrane protein</topology>
    </subcellularLocation>
</comment>
<feature type="transmembrane region" description="Helical" evidence="8">
    <location>
        <begin position="85"/>
        <end position="103"/>
    </location>
</feature>
<evidence type="ECO:0000256" key="6">
    <source>
        <dbReference type="ARBA" id="ARBA00022989"/>
    </source>
</evidence>
<dbReference type="GO" id="GO:0072546">
    <property type="term" value="C:EMC complex"/>
    <property type="evidence" value="ECO:0007669"/>
    <property type="project" value="InterPro"/>
</dbReference>
<dbReference type="Pfam" id="PF07019">
    <property type="entry name" value="EMC6"/>
    <property type="match status" value="1"/>
</dbReference>
<comment type="similarity">
    <text evidence="2">Belongs to the EMC6 family.</text>
</comment>
<evidence type="ECO:0000256" key="3">
    <source>
        <dbReference type="ARBA" id="ARBA00020827"/>
    </source>
</evidence>
<dbReference type="PANTHER" id="PTHR20994">
    <property type="entry name" value="ER MEMBRANE PROTEIN COMPLEX SUBUNIT 6"/>
    <property type="match status" value="1"/>
</dbReference>
<keyword evidence="5" id="KW-0256">Endoplasmic reticulum</keyword>
<gene>
    <name evidence="9" type="ORF">PBIL07802_LOCUS32978</name>
    <name evidence="10" type="ORF">PBIL07802_LOCUS32994</name>
</gene>
<reference evidence="9" key="1">
    <citation type="submission" date="2021-01" db="EMBL/GenBank/DDBJ databases">
        <authorList>
            <person name="Corre E."/>
            <person name="Pelletier E."/>
            <person name="Niang G."/>
            <person name="Scheremetjew M."/>
            <person name="Finn R."/>
            <person name="Kale V."/>
            <person name="Holt S."/>
            <person name="Cochrane G."/>
            <person name="Meng A."/>
            <person name="Brown T."/>
            <person name="Cohen L."/>
        </authorList>
    </citation>
    <scope>NUCLEOTIDE SEQUENCE</scope>
    <source>
        <strain evidence="9">NIES-2562</strain>
    </source>
</reference>
<evidence type="ECO:0000256" key="1">
    <source>
        <dbReference type="ARBA" id="ARBA00004477"/>
    </source>
</evidence>
<evidence type="ECO:0000256" key="5">
    <source>
        <dbReference type="ARBA" id="ARBA00022824"/>
    </source>
</evidence>
<dbReference type="EMBL" id="HBIB01049958">
    <property type="protein sequence ID" value="CAE0270639.1"/>
    <property type="molecule type" value="Transcribed_RNA"/>
</dbReference>
<name>A0A7S3GM48_9EUKA</name>
<proteinExistence type="inferred from homology"/>
<keyword evidence="4 8" id="KW-0812">Transmembrane</keyword>
<evidence type="ECO:0000313" key="9">
    <source>
        <dbReference type="EMBL" id="CAE0270623.1"/>
    </source>
</evidence>
<accession>A0A7S3GM48</accession>
<dbReference type="GO" id="GO:0000045">
    <property type="term" value="P:autophagosome assembly"/>
    <property type="evidence" value="ECO:0007669"/>
    <property type="project" value="TreeGrafter"/>
</dbReference>
<evidence type="ECO:0000256" key="2">
    <source>
        <dbReference type="ARBA" id="ARBA00009436"/>
    </source>
</evidence>
<evidence type="ECO:0000256" key="8">
    <source>
        <dbReference type="SAM" id="Phobius"/>
    </source>
</evidence>
<evidence type="ECO:0000256" key="7">
    <source>
        <dbReference type="ARBA" id="ARBA00023136"/>
    </source>
</evidence>
<protein>
    <recommendedName>
        <fullName evidence="3">ER membrane protein complex subunit 6</fullName>
    </recommendedName>
</protein>
<dbReference type="EMBL" id="HBIB01049936">
    <property type="protein sequence ID" value="CAE0270623.1"/>
    <property type="molecule type" value="Transcribed_RNA"/>
</dbReference>
<keyword evidence="6 8" id="KW-1133">Transmembrane helix</keyword>
<evidence type="ECO:0000313" key="10">
    <source>
        <dbReference type="EMBL" id="CAE0270639.1"/>
    </source>
</evidence>
<evidence type="ECO:0000256" key="4">
    <source>
        <dbReference type="ARBA" id="ARBA00022692"/>
    </source>
</evidence>
<dbReference type="InterPro" id="IPR008504">
    <property type="entry name" value="Emc6"/>
</dbReference>
<sequence length="106" mass="11811">MKEAEEAMKFSLGNVQHNLRVVAYFRNFMAILVGCISGILGLTGLYGIAGFFLSFVLGSVMLQLKSKGAMKEHYPVPSDILRGGILTGLLSYILFWTLLYNVFHVY</sequence>
<dbReference type="PANTHER" id="PTHR20994:SF0">
    <property type="entry name" value="ER MEMBRANE PROTEIN COMPLEX SUBUNIT 6"/>
    <property type="match status" value="1"/>
</dbReference>
<dbReference type="InterPro" id="IPR029008">
    <property type="entry name" value="EMC6-like"/>
</dbReference>
<dbReference type="GO" id="GO:0034975">
    <property type="term" value="P:protein folding in endoplasmic reticulum"/>
    <property type="evidence" value="ECO:0007669"/>
    <property type="project" value="TreeGrafter"/>
</dbReference>
<keyword evidence="7 8" id="KW-0472">Membrane</keyword>